<dbReference type="InterPro" id="IPR000182">
    <property type="entry name" value="GNAT_dom"/>
</dbReference>
<dbReference type="OrthoDB" id="9797178at2"/>
<dbReference type="SUPFAM" id="SSF55729">
    <property type="entry name" value="Acyl-CoA N-acyltransferases (Nat)"/>
    <property type="match status" value="1"/>
</dbReference>
<sequence length="179" mass="19457">MEFSKAFKGREQDIIELFTATFTASEGAEEGALIGDLVRHQMASTAEPDLYVFIAEADGMIVGGAVFSQLAYDQDDRTVFVLAPVAVSTELQGKGIGQKLLMHALQTLRDAGVDIVLTYGDPSYYSRIGFAPITEALAPAPFKLQHPEGWLGQSLTDDEITPLEGKSRCVEALNDPVFW</sequence>
<name>A0A368U7G4_9GAMM</name>
<feature type="domain" description="N-acetyltransferase" evidence="1">
    <location>
        <begin position="1"/>
        <end position="156"/>
    </location>
</feature>
<accession>A0A368U7G4</accession>
<evidence type="ECO:0000313" key="3">
    <source>
        <dbReference type="Proteomes" id="UP000253204"/>
    </source>
</evidence>
<dbReference type="AlphaFoldDB" id="A0A368U7G4"/>
<gene>
    <name evidence="2" type="ORF">DU506_08195</name>
</gene>
<dbReference type="Proteomes" id="UP000253204">
    <property type="component" value="Unassembled WGS sequence"/>
</dbReference>
<dbReference type="PROSITE" id="PS51186">
    <property type="entry name" value="GNAT"/>
    <property type="match status" value="1"/>
</dbReference>
<evidence type="ECO:0000259" key="1">
    <source>
        <dbReference type="PROSITE" id="PS51186"/>
    </source>
</evidence>
<dbReference type="EMBL" id="QPIJ01000014">
    <property type="protein sequence ID" value="RCV92377.1"/>
    <property type="molecule type" value="Genomic_DNA"/>
</dbReference>
<protein>
    <submittedName>
        <fullName evidence="2">N-acetyltransferase</fullName>
    </submittedName>
</protein>
<comment type="caution">
    <text evidence="2">The sequence shown here is derived from an EMBL/GenBank/DDBJ whole genome shotgun (WGS) entry which is preliminary data.</text>
</comment>
<evidence type="ECO:0000313" key="2">
    <source>
        <dbReference type="EMBL" id="RCV92377.1"/>
    </source>
</evidence>
<dbReference type="InterPro" id="IPR016181">
    <property type="entry name" value="Acyl_CoA_acyltransferase"/>
</dbReference>
<organism evidence="2 3">
    <name type="scientific">Vreelandella rituensis</name>
    <dbReference type="NCBI Taxonomy" id="2282306"/>
    <lineage>
        <taxon>Bacteria</taxon>
        <taxon>Pseudomonadati</taxon>
        <taxon>Pseudomonadota</taxon>
        <taxon>Gammaproteobacteria</taxon>
        <taxon>Oceanospirillales</taxon>
        <taxon>Halomonadaceae</taxon>
        <taxon>Vreelandella</taxon>
    </lineage>
</organism>
<dbReference type="CDD" id="cd04301">
    <property type="entry name" value="NAT_SF"/>
    <property type="match status" value="1"/>
</dbReference>
<dbReference type="Pfam" id="PF00583">
    <property type="entry name" value="Acetyltransf_1"/>
    <property type="match status" value="1"/>
</dbReference>
<keyword evidence="3" id="KW-1185">Reference proteome</keyword>
<dbReference type="Gene3D" id="3.40.630.30">
    <property type="match status" value="1"/>
</dbReference>
<dbReference type="RefSeq" id="WP_114486456.1">
    <property type="nucleotide sequence ID" value="NZ_CBCSHM010000011.1"/>
</dbReference>
<proteinExistence type="predicted"/>
<keyword evidence="2" id="KW-0808">Transferase</keyword>
<reference evidence="2 3" key="1">
    <citation type="submission" date="2018-07" db="EMBL/GenBank/DDBJ databases">
        <title>Halomonas rutogse sp. nov., isolated from Lake TangqianCo on Tibetan Plateau.</title>
        <authorList>
            <person name="Lu H."/>
            <person name="Xing P."/>
            <person name="Wu Q."/>
        </authorList>
    </citation>
    <scope>NUCLEOTIDE SEQUENCE [LARGE SCALE GENOMIC DNA]</scope>
    <source>
        <strain evidence="2 3">TQ8S</strain>
    </source>
</reference>
<dbReference type="GO" id="GO:0016747">
    <property type="term" value="F:acyltransferase activity, transferring groups other than amino-acyl groups"/>
    <property type="evidence" value="ECO:0007669"/>
    <property type="project" value="InterPro"/>
</dbReference>